<evidence type="ECO:0000259" key="1">
    <source>
        <dbReference type="Pfam" id="PF07883"/>
    </source>
</evidence>
<dbReference type="SUPFAM" id="SSF51182">
    <property type="entry name" value="RmlC-like cupins"/>
    <property type="match status" value="1"/>
</dbReference>
<dbReference type="AlphaFoldDB" id="B5EAN9"/>
<dbReference type="HOGENOM" id="CLU_134269_3_0_7"/>
<dbReference type="InterPro" id="IPR011051">
    <property type="entry name" value="RmlC_Cupin_sf"/>
</dbReference>
<dbReference type="KEGG" id="gbm:Gbem_0317"/>
<dbReference type="RefSeq" id="WP_012528755.1">
    <property type="nucleotide sequence ID" value="NC_011146.1"/>
</dbReference>
<protein>
    <submittedName>
        <fullName evidence="2">Cupin superfamily barrel domain protein</fullName>
    </submittedName>
</protein>
<feature type="domain" description="Cupin type-2" evidence="1">
    <location>
        <begin position="44"/>
        <end position="89"/>
    </location>
</feature>
<keyword evidence="3" id="KW-1185">Reference proteome</keyword>
<gene>
    <name evidence="2" type="ordered locus">Gbem_0317</name>
</gene>
<dbReference type="Pfam" id="PF07883">
    <property type="entry name" value="Cupin_2"/>
    <property type="match status" value="1"/>
</dbReference>
<accession>B5EAN9</accession>
<organism evidence="2 3">
    <name type="scientific">Citrifermentans bemidjiense (strain ATCC BAA-1014 / DSM 16622 / JCM 12645 / Bem)</name>
    <name type="common">Geobacter bemidjiensis</name>
    <dbReference type="NCBI Taxonomy" id="404380"/>
    <lineage>
        <taxon>Bacteria</taxon>
        <taxon>Pseudomonadati</taxon>
        <taxon>Thermodesulfobacteriota</taxon>
        <taxon>Desulfuromonadia</taxon>
        <taxon>Geobacterales</taxon>
        <taxon>Geobacteraceae</taxon>
        <taxon>Citrifermentans</taxon>
    </lineage>
</organism>
<dbReference type="STRING" id="404380.Gbem_0317"/>
<dbReference type="eggNOG" id="COG1917">
    <property type="taxonomic scope" value="Bacteria"/>
</dbReference>
<dbReference type="Proteomes" id="UP000008825">
    <property type="component" value="Chromosome"/>
</dbReference>
<evidence type="ECO:0000313" key="3">
    <source>
        <dbReference type="Proteomes" id="UP000008825"/>
    </source>
</evidence>
<dbReference type="InterPro" id="IPR014710">
    <property type="entry name" value="RmlC-like_jellyroll"/>
</dbReference>
<evidence type="ECO:0000313" key="2">
    <source>
        <dbReference type="EMBL" id="ACH37348.1"/>
    </source>
</evidence>
<reference evidence="2 3" key="1">
    <citation type="submission" date="2008-07" db="EMBL/GenBank/DDBJ databases">
        <title>Complete sequence of Geobacter bemidjiensis BEM.</title>
        <authorList>
            <consortium name="US DOE Joint Genome Institute"/>
            <person name="Lucas S."/>
            <person name="Copeland A."/>
            <person name="Lapidus A."/>
            <person name="Glavina del Rio T."/>
            <person name="Dalin E."/>
            <person name="Tice H."/>
            <person name="Bruce D."/>
            <person name="Goodwin L."/>
            <person name="Pitluck S."/>
            <person name="Kiss H."/>
            <person name="Brettin T."/>
            <person name="Detter J.C."/>
            <person name="Han C."/>
            <person name="Kuske C.R."/>
            <person name="Schmutz J."/>
            <person name="Larimer F."/>
            <person name="Land M."/>
            <person name="Hauser L."/>
            <person name="Kyrpides N."/>
            <person name="Lykidis A."/>
            <person name="Lovley D."/>
            <person name="Richardson P."/>
        </authorList>
    </citation>
    <scope>NUCLEOTIDE SEQUENCE [LARGE SCALE GENOMIC DNA]</scope>
    <source>
        <strain evidence="3">ATCC BAA-1014 / DSM 16622 / JCM 12645 / Bem</strain>
    </source>
</reference>
<dbReference type="Gene3D" id="2.60.120.10">
    <property type="entry name" value="Jelly Rolls"/>
    <property type="match status" value="1"/>
</dbReference>
<reference evidence="2 3" key="2">
    <citation type="journal article" date="2010" name="BMC Genomics">
        <title>The genome of Geobacter bemidjiensis, exemplar for the subsurface clade of Geobacter species that predominate in Fe(III)-reducing subsurface environments.</title>
        <authorList>
            <person name="Aklujkar M."/>
            <person name="Young N.D."/>
            <person name="Holmes D."/>
            <person name="Chavan M."/>
            <person name="Risso C."/>
            <person name="Kiss H.E."/>
            <person name="Han C.S."/>
            <person name="Land M.L."/>
            <person name="Lovley D.R."/>
        </authorList>
    </citation>
    <scope>NUCLEOTIDE SEQUENCE [LARGE SCALE GENOMIC DNA]</scope>
    <source>
        <strain evidence="3">ATCC BAA-1014 / DSM 16622 / JCM 12645 / Bem</strain>
    </source>
</reference>
<dbReference type="InterPro" id="IPR013096">
    <property type="entry name" value="Cupin_2"/>
</dbReference>
<dbReference type="EMBL" id="CP001124">
    <property type="protein sequence ID" value="ACH37348.1"/>
    <property type="molecule type" value="Genomic_DNA"/>
</dbReference>
<name>B5EAN9_CITBB</name>
<proteinExistence type="predicted"/>
<dbReference type="OrthoDB" id="882143at2"/>
<sequence length="114" mass="13168">MSELFPDPVRNLPQADIPLKGITAYLSQADSHQIIFMQFDEDVELPEHSHESQWGVVLEGRIELVIDGIKRSYVKGDRYFIPQGVPHSGRIYAGYADMTFFDQPDRYKIREPNE</sequence>